<evidence type="ECO:0000256" key="1">
    <source>
        <dbReference type="SAM" id="MobiDB-lite"/>
    </source>
</evidence>
<keyword evidence="3" id="KW-1185">Reference proteome</keyword>
<feature type="compositionally biased region" description="Polar residues" evidence="1">
    <location>
        <begin position="59"/>
        <end position="74"/>
    </location>
</feature>
<feature type="compositionally biased region" description="Basic and acidic residues" evidence="1">
    <location>
        <begin position="98"/>
        <end position="121"/>
    </location>
</feature>
<reference evidence="2" key="2">
    <citation type="journal article" date="2023" name="IMA Fungus">
        <title>Comparative genomic study of the Penicillium genus elucidates a diverse pangenome and 15 lateral gene transfer events.</title>
        <authorList>
            <person name="Petersen C."/>
            <person name="Sorensen T."/>
            <person name="Nielsen M.R."/>
            <person name="Sondergaard T.E."/>
            <person name="Sorensen J.L."/>
            <person name="Fitzpatrick D.A."/>
            <person name="Frisvad J.C."/>
            <person name="Nielsen K.L."/>
        </authorList>
    </citation>
    <scope>NUCLEOTIDE SEQUENCE</scope>
    <source>
        <strain evidence="2">IBT 30761</strain>
    </source>
</reference>
<organism evidence="2 3">
    <name type="scientific">Penicillium argentinense</name>
    <dbReference type="NCBI Taxonomy" id="1131581"/>
    <lineage>
        <taxon>Eukaryota</taxon>
        <taxon>Fungi</taxon>
        <taxon>Dikarya</taxon>
        <taxon>Ascomycota</taxon>
        <taxon>Pezizomycotina</taxon>
        <taxon>Eurotiomycetes</taxon>
        <taxon>Eurotiomycetidae</taxon>
        <taxon>Eurotiales</taxon>
        <taxon>Aspergillaceae</taxon>
        <taxon>Penicillium</taxon>
    </lineage>
</organism>
<gene>
    <name evidence="2" type="ORF">N7532_004676</name>
</gene>
<dbReference type="EMBL" id="JAPQKI010000004">
    <property type="protein sequence ID" value="KAJ5104147.1"/>
    <property type="molecule type" value="Genomic_DNA"/>
</dbReference>
<comment type="caution">
    <text evidence="2">The sequence shown here is derived from an EMBL/GenBank/DDBJ whole genome shotgun (WGS) entry which is preliminary data.</text>
</comment>
<feature type="region of interest" description="Disordered" evidence="1">
    <location>
        <begin position="52"/>
        <end position="137"/>
    </location>
</feature>
<name>A0A9W9KGD5_9EURO</name>
<evidence type="ECO:0000313" key="2">
    <source>
        <dbReference type="EMBL" id="KAJ5104147.1"/>
    </source>
</evidence>
<accession>A0A9W9KGD5</accession>
<dbReference type="OrthoDB" id="5418867at2759"/>
<dbReference type="Proteomes" id="UP001149074">
    <property type="component" value="Unassembled WGS sequence"/>
</dbReference>
<dbReference type="RefSeq" id="XP_056477527.1">
    <property type="nucleotide sequence ID" value="XM_056617170.1"/>
</dbReference>
<feature type="compositionally biased region" description="Basic residues" evidence="1">
    <location>
        <begin position="77"/>
        <end position="96"/>
    </location>
</feature>
<sequence>MPITWDTQADAKLLAGIVATSSPAINYQAVADYIGDGCTISALKHRIQRIKERAGITGNPRSASGSGASKTSPVASKVKHTTTSKVTKTRKTKPRSAKISDDNADQKTGPENEEEHLHQEEETIQEEEGVIDGLERT</sequence>
<reference evidence="2" key="1">
    <citation type="submission" date="2022-11" db="EMBL/GenBank/DDBJ databases">
        <authorList>
            <person name="Petersen C."/>
        </authorList>
    </citation>
    <scope>NUCLEOTIDE SEQUENCE</scope>
    <source>
        <strain evidence="2">IBT 30761</strain>
    </source>
</reference>
<protein>
    <submittedName>
        <fullName evidence="2">Uncharacterized protein</fullName>
    </submittedName>
</protein>
<dbReference type="GeneID" id="81356149"/>
<dbReference type="AlphaFoldDB" id="A0A9W9KGD5"/>
<evidence type="ECO:0000313" key="3">
    <source>
        <dbReference type="Proteomes" id="UP001149074"/>
    </source>
</evidence>
<proteinExistence type="predicted"/>